<sequence>MHVDGNESPDDRGRPSWTWETSPVNDGGLARSGDRGGELAHGHGHGHSHARENGLDDCGASAEKDEKNGWGGGRRCCGCGRDGDGDNQTLMAVGTGLGEGEVAAVVVVEESDVVTAVHGGLSCLDLALVREQIMLNPRVVVLALEETVTAIGRWTKVSTPTLC</sequence>
<dbReference type="AlphaFoldDB" id="A0AA40EIA0"/>
<gene>
    <name evidence="2" type="ORF">B0T21DRAFT_410118</name>
</gene>
<reference evidence="2" key="1">
    <citation type="submission" date="2023-06" db="EMBL/GenBank/DDBJ databases">
        <title>Genome-scale phylogeny and comparative genomics of the fungal order Sordariales.</title>
        <authorList>
            <consortium name="Lawrence Berkeley National Laboratory"/>
            <person name="Hensen N."/>
            <person name="Bonometti L."/>
            <person name="Westerberg I."/>
            <person name="Brannstrom I.O."/>
            <person name="Guillou S."/>
            <person name="Cros-Aarteil S."/>
            <person name="Calhoun S."/>
            <person name="Haridas S."/>
            <person name="Kuo A."/>
            <person name="Mondo S."/>
            <person name="Pangilinan J."/>
            <person name="Riley R."/>
            <person name="Labutti K."/>
            <person name="Andreopoulos B."/>
            <person name="Lipzen A."/>
            <person name="Chen C."/>
            <person name="Yanf M."/>
            <person name="Daum C."/>
            <person name="Ng V."/>
            <person name="Clum A."/>
            <person name="Steindorff A."/>
            <person name="Ohm R."/>
            <person name="Martin F."/>
            <person name="Silar P."/>
            <person name="Natvig D."/>
            <person name="Lalanne C."/>
            <person name="Gautier V."/>
            <person name="Ament-Velasquez S.L."/>
            <person name="Kruys A."/>
            <person name="Hutchinson M.I."/>
            <person name="Powell A.J."/>
            <person name="Barry K."/>
            <person name="Miller A.N."/>
            <person name="Grigoriev I.V."/>
            <person name="Debuchy R."/>
            <person name="Gladieux P."/>
            <person name="Thoren M.H."/>
            <person name="Johannesson H."/>
        </authorList>
    </citation>
    <scope>NUCLEOTIDE SEQUENCE</scope>
    <source>
        <strain evidence="2">CBS 540.89</strain>
    </source>
</reference>
<dbReference type="EMBL" id="JAUKTV010000004">
    <property type="protein sequence ID" value="KAK0739791.1"/>
    <property type="molecule type" value="Genomic_DNA"/>
</dbReference>
<protein>
    <submittedName>
        <fullName evidence="2">Uncharacterized protein</fullName>
    </submittedName>
</protein>
<comment type="caution">
    <text evidence="2">The sequence shown here is derived from an EMBL/GenBank/DDBJ whole genome shotgun (WGS) entry which is preliminary data.</text>
</comment>
<name>A0AA40EIA0_9PEZI</name>
<dbReference type="Proteomes" id="UP001172159">
    <property type="component" value="Unassembled WGS sequence"/>
</dbReference>
<organism evidence="2 3">
    <name type="scientific">Apiosordaria backusii</name>
    <dbReference type="NCBI Taxonomy" id="314023"/>
    <lineage>
        <taxon>Eukaryota</taxon>
        <taxon>Fungi</taxon>
        <taxon>Dikarya</taxon>
        <taxon>Ascomycota</taxon>
        <taxon>Pezizomycotina</taxon>
        <taxon>Sordariomycetes</taxon>
        <taxon>Sordariomycetidae</taxon>
        <taxon>Sordariales</taxon>
        <taxon>Lasiosphaeriaceae</taxon>
        <taxon>Apiosordaria</taxon>
    </lineage>
</organism>
<accession>A0AA40EIA0</accession>
<evidence type="ECO:0000313" key="2">
    <source>
        <dbReference type="EMBL" id="KAK0739791.1"/>
    </source>
</evidence>
<keyword evidence="3" id="KW-1185">Reference proteome</keyword>
<feature type="compositionally biased region" description="Basic and acidic residues" evidence="1">
    <location>
        <begin position="32"/>
        <end position="41"/>
    </location>
</feature>
<evidence type="ECO:0000313" key="3">
    <source>
        <dbReference type="Proteomes" id="UP001172159"/>
    </source>
</evidence>
<feature type="region of interest" description="Disordered" evidence="1">
    <location>
        <begin position="1"/>
        <end position="71"/>
    </location>
</feature>
<evidence type="ECO:0000256" key="1">
    <source>
        <dbReference type="SAM" id="MobiDB-lite"/>
    </source>
</evidence>
<feature type="compositionally biased region" description="Basic and acidic residues" evidence="1">
    <location>
        <begin position="1"/>
        <end position="14"/>
    </location>
</feature>
<proteinExistence type="predicted"/>